<dbReference type="OrthoDB" id="5371818at2759"/>
<sequence>MSTAAQSSSNPHPNPQSEPEPEPAAAPFTLDRVDHIVLQCRSVERTLEWYSKYLCVPASPPLPSYGFQSHYPSFLAALSGLLAPHPHPPSPSPYLPRQPSSHSGMRPTPFATPTGPRDSLTFGQQKLNLHPAHAPYTPHAHAPLPGAQDLCFVLSPPATAELVLQYWLREGLDVLEGGGVVQRTGARGELRSVYTRDPDGNLIEVSNYV</sequence>
<evidence type="ECO:0000256" key="1">
    <source>
        <dbReference type="ARBA" id="ARBA00010363"/>
    </source>
</evidence>
<feature type="compositionally biased region" description="Pro residues" evidence="2">
    <location>
        <begin position="87"/>
        <end position="96"/>
    </location>
</feature>
<dbReference type="InterPro" id="IPR050383">
    <property type="entry name" value="GlyoxalaseI/FosfomycinResist"/>
</dbReference>
<dbReference type="PANTHER" id="PTHR21366:SF14">
    <property type="entry name" value="GLYOXALASE DOMAIN-CONTAINING PROTEIN 5"/>
    <property type="match status" value="1"/>
</dbReference>
<protein>
    <recommendedName>
        <fullName evidence="3">VOC domain-containing protein</fullName>
    </recommendedName>
</protein>
<dbReference type="EMBL" id="KV424001">
    <property type="protein sequence ID" value="KZT55095.1"/>
    <property type="molecule type" value="Genomic_DNA"/>
</dbReference>
<dbReference type="STRING" id="1353952.A0A165ELB8"/>
<evidence type="ECO:0000259" key="3">
    <source>
        <dbReference type="PROSITE" id="PS51819"/>
    </source>
</evidence>
<accession>A0A165ELB8</accession>
<reference evidence="4 5" key="1">
    <citation type="journal article" date="2016" name="Mol. Biol. Evol.">
        <title>Comparative Genomics of Early-Diverging Mushroom-Forming Fungi Provides Insights into the Origins of Lignocellulose Decay Capabilities.</title>
        <authorList>
            <person name="Nagy L.G."/>
            <person name="Riley R."/>
            <person name="Tritt A."/>
            <person name="Adam C."/>
            <person name="Daum C."/>
            <person name="Floudas D."/>
            <person name="Sun H."/>
            <person name="Yadav J.S."/>
            <person name="Pangilinan J."/>
            <person name="Larsson K.H."/>
            <person name="Matsuura K."/>
            <person name="Barry K."/>
            <person name="Labutti K."/>
            <person name="Kuo R."/>
            <person name="Ohm R.A."/>
            <person name="Bhattacharya S.S."/>
            <person name="Shirouzu T."/>
            <person name="Yoshinaga Y."/>
            <person name="Martin F.M."/>
            <person name="Grigoriev I.V."/>
            <person name="Hibbett D.S."/>
        </authorList>
    </citation>
    <scope>NUCLEOTIDE SEQUENCE [LARGE SCALE GENOMIC DNA]</scope>
    <source>
        <strain evidence="4 5">HHB12733</strain>
    </source>
</reference>
<dbReference type="SUPFAM" id="SSF54593">
    <property type="entry name" value="Glyoxalase/Bleomycin resistance protein/Dihydroxybiphenyl dioxygenase"/>
    <property type="match status" value="1"/>
</dbReference>
<proteinExistence type="inferred from homology"/>
<dbReference type="PANTHER" id="PTHR21366">
    <property type="entry name" value="GLYOXALASE FAMILY PROTEIN"/>
    <property type="match status" value="1"/>
</dbReference>
<gene>
    <name evidence="4" type="ORF">CALCODRAFT_485033</name>
</gene>
<dbReference type="Proteomes" id="UP000076842">
    <property type="component" value="Unassembled WGS sequence"/>
</dbReference>
<evidence type="ECO:0000256" key="2">
    <source>
        <dbReference type="SAM" id="MobiDB-lite"/>
    </source>
</evidence>
<comment type="similarity">
    <text evidence="1">Belongs to the glyoxalase I family.</text>
</comment>
<dbReference type="PROSITE" id="PS51819">
    <property type="entry name" value="VOC"/>
    <property type="match status" value="1"/>
</dbReference>
<dbReference type="AlphaFoldDB" id="A0A165ELB8"/>
<feature type="region of interest" description="Disordered" evidence="2">
    <location>
        <begin position="1"/>
        <end position="25"/>
    </location>
</feature>
<dbReference type="InParanoid" id="A0A165ELB8"/>
<feature type="region of interest" description="Disordered" evidence="2">
    <location>
        <begin position="87"/>
        <end position="122"/>
    </location>
</feature>
<evidence type="ECO:0000313" key="4">
    <source>
        <dbReference type="EMBL" id="KZT55095.1"/>
    </source>
</evidence>
<dbReference type="InterPro" id="IPR029068">
    <property type="entry name" value="Glyas_Bleomycin-R_OHBP_Dase"/>
</dbReference>
<organism evidence="4 5">
    <name type="scientific">Calocera cornea HHB12733</name>
    <dbReference type="NCBI Taxonomy" id="1353952"/>
    <lineage>
        <taxon>Eukaryota</taxon>
        <taxon>Fungi</taxon>
        <taxon>Dikarya</taxon>
        <taxon>Basidiomycota</taxon>
        <taxon>Agaricomycotina</taxon>
        <taxon>Dacrymycetes</taxon>
        <taxon>Dacrymycetales</taxon>
        <taxon>Dacrymycetaceae</taxon>
        <taxon>Calocera</taxon>
    </lineage>
</organism>
<dbReference type="InterPro" id="IPR037523">
    <property type="entry name" value="VOC_core"/>
</dbReference>
<feature type="compositionally biased region" description="Low complexity" evidence="2">
    <location>
        <begin position="1"/>
        <end position="11"/>
    </location>
</feature>
<feature type="compositionally biased region" description="Pro residues" evidence="2">
    <location>
        <begin position="12"/>
        <end position="24"/>
    </location>
</feature>
<dbReference type="Gene3D" id="3.10.180.10">
    <property type="entry name" value="2,3-Dihydroxybiphenyl 1,2-Dioxygenase, domain 1"/>
    <property type="match status" value="1"/>
</dbReference>
<evidence type="ECO:0000313" key="5">
    <source>
        <dbReference type="Proteomes" id="UP000076842"/>
    </source>
</evidence>
<feature type="domain" description="VOC" evidence="3">
    <location>
        <begin position="32"/>
        <end position="208"/>
    </location>
</feature>
<keyword evidence="5" id="KW-1185">Reference proteome</keyword>
<name>A0A165ELB8_9BASI</name>